<dbReference type="AlphaFoldDB" id="A0A5C4RSF8"/>
<sequence>MIRPLLVLSLSLLAANALAAEAVEADPETSGCPKTEAAAGKEPTTDGKAPPARPGTTAPVRPRTGTVRGTPRWHSLLPGMFR</sequence>
<protein>
    <recommendedName>
        <fullName evidence="5">Secreted protein</fullName>
    </recommendedName>
</protein>
<dbReference type="Proteomes" id="UP000305760">
    <property type="component" value="Unassembled WGS sequence"/>
</dbReference>
<evidence type="ECO:0000256" key="2">
    <source>
        <dbReference type="SAM" id="SignalP"/>
    </source>
</evidence>
<evidence type="ECO:0000313" key="3">
    <source>
        <dbReference type="EMBL" id="TNJ33894.1"/>
    </source>
</evidence>
<organism evidence="3 4">
    <name type="scientific">Arenimonas terrae</name>
    <dbReference type="NCBI Taxonomy" id="2546226"/>
    <lineage>
        <taxon>Bacteria</taxon>
        <taxon>Pseudomonadati</taxon>
        <taxon>Pseudomonadota</taxon>
        <taxon>Gammaproteobacteria</taxon>
        <taxon>Lysobacterales</taxon>
        <taxon>Lysobacteraceae</taxon>
        <taxon>Arenimonas</taxon>
    </lineage>
</organism>
<dbReference type="EMBL" id="SMDR01000002">
    <property type="protein sequence ID" value="TNJ33894.1"/>
    <property type="molecule type" value="Genomic_DNA"/>
</dbReference>
<comment type="caution">
    <text evidence="3">The sequence shown here is derived from an EMBL/GenBank/DDBJ whole genome shotgun (WGS) entry which is preliminary data.</text>
</comment>
<evidence type="ECO:0000313" key="4">
    <source>
        <dbReference type="Proteomes" id="UP000305760"/>
    </source>
</evidence>
<feature type="region of interest" description="Disordered" evidence="1">
    <location>
        <begin position="23"/>
        <end position="82"/>
    </location>
</feature>
<gene>
    <name evidence="3" type="ORF">E1B00_11235</name>
</gene>
<evidence type="ECO:0008006" key="5">
    <source>
        <dbReference type="Google" id="ProtNLM"/>
    </source>
</evidence>
<proteinExistence type="predicted"/>
<accession>A0A5C4RSF8</accession>
<name>A0A5C4RSF8_9GAMM</name>
<dbReference type="RefSeq" id="WP_139448763.1">
    <property type="nucleotide sequence ID" value="NZ_SMDR01000002.1"/>
</dbReference>
<reference evidence="3 4" key="1">
    <citation type="submission" date="2019-03" db="EMBL/GenBank/DDBJ databases">
        <title>Arenimonas daejeonensis sp. nov., isolated from compost.</title>
        <authorList>
            <person name="Jeon C.O."/>
        </authorList>
    </citation>
    <scope>NUCLEOTIDE SEQUENCE [LARGE SCALE GENOMIC DNA]</scope>
    <source>
        <strain evidence="3 4">R29</strain>
    </source>
</reference>
<keyword evidence="2" id="KW-0732">Signal</keyword>
<feature type="chain" id="PRO_5022671533" description="Secreted protein" evidence="2">
    <location>
        <begin position="20"/>
        <end position="82"/>
    </location>
</feature>
<evidence type="ECO:0000256" key="1">
    <source>
        <dbReference type="SAM" id="MobiDB-lite"/>
    </source>
</evidence>
<feature type="compositionally biased region" description="Low complexity" evidence="1">
    <location>
        <begin position="59"/>
        <end position="72"/>
    </location>
</feature>
<keyword evidence="4" id="KW-1185">Reference proteome</keyword>
<feature type="signal peptide" evidence="2">
    <location>
        <begin position="1"/>
        <end position="19"/>
    </location>
</feature>